<dbReference type="GO" id="GO:0005886">
    <property type="term" value="C:plasma membrane"/>
    <property type="evidence" value="ECO:0007669"/>
    <property type="project" value="TreeGrafter"/>
</dbReference>
<keyword evidence="6 10" id="KW-0472">Membrane</keyword>
<evidence type="ECO:0000256" key="3">
    <source>
        <dbReference type="ARBA" id="ARBA00022692"/>
    </source>
</evidence>
<name>A0A915B5V2_PARUN</name>
<feature type="transmembrane region" description="Helical" evidence="10">
    <location>
        <begin position="20"/>
        <end position="39"/>
    </location>
</feature>
<evidence type="ECO:0000256" key="5">
    <source>
        <dbReference type="ARBA" id="ARBA00023065"/>
    </source>
</evidence>
<dbReference type="GO" id="GO:0030322">
    <property type="term" value="P:stabilization of membrane potential"/>
    <property type="evidence" value="ECO:0007669"/>
    <property type="project" value="TreeGrafter"/>
</dbReference>
<feature type="transmembrane region" description="Helical" evidence="10">
    <location>
        <begin position="348"/>
        <end position="367"/>
    </location>
</feature>
<organism evidence="12 13">
    <name type="scientific">Parascaris univalens</name>
    <name type="common">Nematode worm</name>
    <dbReference type="NCBI Taxonomy" id="6257"/>
    <lineage>
        <taxon>Eukaryota</taxon>
        <taxon>Metazoa</taxon>
        <taxon>Ecdysozoa</taxon>
        <taxon>Nematoda</taxon>
        <taxon>Chromadorea</taxon>
        <taxon>Rhabditida</taxon>
        <taxon>Spirurina</taxon>
        <taxon>Ascaridomorpha</taxon>
        <taxon>Ascaridoidea</taxon>
        <taxon>Ascarididae</taxon>
        <taxon>Parascaris</taxon>
    </lineage>
</organism>
<feature type="transmembrane region" description="Helical" evidence="10">
    <location>
        <begin position="374"/>
        <end position="393"/>
    </location>
</feature>
<evidence type="ECO:0000256" key="7">
    <source>
        <dbReference type="ARBA" id="ARBA00023303"/>
    </source>
</evidence>
<sequence length="681" mass="76230">MYHVRFLRLLECATATPAVVHVMMVLSVSLYAIFGAVVIRKLESKEVTNSNVIMKRSTSDRSVQVRVINDTIAHSARNQIPADHYSRMDDAIRRRATKDAEERMPVSRLTTPSATVISNHGCVLNAIRNVLNEGDCSPEVLSRIIATEVDHCYSVIIETIGKSPHKLSRRSASDGEEQEETWSFVESILFCFTVITTIGYGNVTPETFAGRLFCILYGLIGIPITLLAIADVGKFISETVERWQKAFTNFKGKCVKKYYMRGKLVKGPKFAVHSRSNGGPRNKPFTDELADLEPRTDVENPVEDDESDSSDSETDEKTHQAVSLFLLFLLYITLGAIMITTYEPDMDFFKAIYFNFVTLTSIGLGDIVPRSETYMFFTITYIAIGLALTTIAIEIAADTLKRLHYFGRKIENVANVQIWFGGKKLTVKQLIRNLGDQFNLPATMIKNLDLDGFVDQAIKVEAGEIPSLRPPPIDDQVLQLNTTVDFADDEEEEEWIPNPTPSPTSLYEPIVSLQQTDSAPTFPFEPELKREVEPTEDTELPRESTPAPEAICEPAPQSEELSEPVCETSDANSEPELPPLVEKAVPDSVPESEPEPFSLLILEYEPELEPCDLMSRPTELQDTLQEPELEQEPAPQEPSPEPQCSPEQSKETETTPQQTPSPEPVSYLFRCTQAMFSSERQ</sequence>
<keyword evidence="12" id="KW-1185">Reference proteome</keyword>
<dbReference type="AlphaFoldDB" id="A0A915B5V2"/>
<evidence type="ECO:0000256" key="6">
    <source>
        <dbReference type="ARBA" id="ARBA00023136"/>
    </source>
</evidence>
<feature type="compositionally biased region" description="Acidic residues" evidence="9">
    <location>
        <begin position="300"/>
        <end position="314"/>
    </location>
</feature>
<feature type="compositionally biased region" description="Low complexity" evidence="9">
    <location>
        <begin position="586"/>
        <end position="603"/>
    </location>
</feature>
<dbReference type="PANTHER" id="PTHR11003:SF317">
    <property type="entry name" value="POTASSIUM CHANNEL DOMAIN-CONTAINING PROTEIN"/>
    <property type="match status" value="1"/>
</dbReference>
<evidence type="ECO:0000313" key="13">
    <source>
        <dbReference type="WBParaSite" id="PgR028_g015_t02"/>
    </source>
</evidence>
<accession>A0A915B5V2</accession>
<dbReference type="InterPro" id="IPR003280">
    <property type="entry name" value="2pore_dom_K_chnl"/>
</dbReference>
<feature type="transmembrane region" description="Helical" evidence="10">
    <location>
        <begin position="321"/>
        <end position="342"/>
    </location>
</feature>
<dbReference type="Gene3D" id="1.10.287.70">
    <property type="match status" value="1"/>
</dbReference>
<reference evidence="13" key="1">
    <citation type="submission" date="2022-11" db="UniProtKB">
        <authorList>
            <consortium name="WormBaseParasite"/>
        </authorList>
    </citation>
    <scope>IDENTIFICATION</scope>
</reference>
<feature type="transmembrane region" description="Helical" evidence="10">
    <location>
        <begin position="208"/>
        <end position="229"/>
    </location>
</feature>
<feature type="transmembrane region" description="Helical" evidence="10">
    <location>
        <begin position="182"/>
        <end position="202"/>
    </location>
</feature>
<feature type="region of interest" description="Disordered" evidence="9">
    <location>
        <begin position="518"/>
        <end position="681"/>
    </location>
</feature>
<dbReference type="GO" id="GO:0022841">
    <property type="term" value="F:potassium ion leak channel activity"/>
    <property type="evidence" value="ECO:0007669"/>
    <property type="project" value="TreeGrafter"/>
</dbReference>
<protein>
    <submittedName>
        <fullName evidence="13">Potassium channel domain-containing protein</fullName>
    </submittedName>
</protein>
<evidence type="ECO:0000256" key="4">
    <source>
        <dbReference type="ARBA" id="ARBA00022989"/>
    </source>
</evidence>
<dbReference type="PANTHER" id="PTHR11003">
    <property type="entry name" value="POTASSIUM CHANNEL, SUBFAMILY K"/>
    <property type="match status" value="1"/>
</dbReference>
<dbReference type="Proteomes" id="UP000887569">
    <property type="component" value="Unplaced"/>
</dbReference>
<feature type="region of interest" description="Disordered" evidence="9">
    <location>
        <begin position="271"/>
        <end position="290"/>
    </location>
</feature>
<evidence type="ECO:0000256" key="10">
    <source>
        <dbReference type="SAM" id="Phobius"/>
    </source>
</evidence>
<evidence type="ECO:0000313" key="12">
    <source>
        <dbReference type="Proteomes" id="UP000887569"/>
    </source>
</evidence>
<evidence type="ECO:0000259" key="11">
    <source>
        <dbReference type="Pfam" id="PF07885"/>
    </source>
</evidence>
<comment type="subcellular location">
    <subcellularLocation>
        <location evidence="1">Membrane</location>
        <topology evidence="1">Multi-pass membrane protein</topology>
    </subcellularLocation>
</comment>
<feature type="region of interest" description="Disordered" evidence="9">
    <location>
        <begin position="296"/>
        <end position="316"/>
    </location>
</feature>
<keyword evidence="5 8" id="KW-0406">Ion transport</keyword>
<dbReference type="PRINTS" id="PR01333">
    <property type="entry name" value="2POREKCHANEL"/>
</dbReference>
<feature type="domain" description="Potassium channel" evidence="11">
    <location>
        <begin position="176"/>
        <end position="237"/>
    </location>
</feature>
<dbReference type="SUPFAM" id="SSF81324">
    <property type="entry name" value="Voltage-gated potassium channels"/>
    <property type="match status" value="2"/>
</dbReference>
<keyword evidence="3 8" id="KW-0812">Transmembrane</keyword>
<keyword evidence="7 8" id="KW-0407">Ion channel</keyword>
<keyword evidence="2 8" id="KW-0813">Transport</keyword>
<dbReference type="InterPro" id="IPR013099">
    <property type="entry name" value="K_chnl_dom"/>
</dbReference>
<dbReference type="Pfam" id="PF07885">
    <property type="entry name" value="Ion_trans_2"/>
    <property type="match status" value="2"/>
</dbReference>
<comment type="similarity">
    <text evidence="8">Belongs to the two pore domain potassium channel (TC 1.A.1.8) family.</text>
</comment>
<proteinExistence type="inferred from homology"/>
<dbReference type="WBParaSite" id="PgR028_g015_t02">
    <property type="protein sequence ID" value="PgR028_g015_t02"/>
    <property type="gene ID" value="PgR028_g015"/>
</dbReference>
<evidence type="ECO:0000256" key="1">
    <source>
        <dbReference type="ARBA" id="ARBA00004141"/>
    </source>
</evidence>
<evidence type="ECO:0000256" key="9">
    <source>
        <dbReference type="SAM" id="MobiDB-lite"/>
    </source>
</evidence>
<evidence type="ECO:0000256" key="8">
    <source>
        <dbReference type="RuleBase" id="RU003857"/>
    </source>
</evidence>
<feature type="domain" description="Potassium channel" evidence="11">
    <location>
        <begin position="327"/>
        <end position="400"/>
    </location>
</feature>
<evidence type="ECO:0000256" key="2">
    <source>
        <dbReference type="ARBA" id="ARBA00022448"/>
    </source>
</evidence>
<dbReference type="GO" id="GO:0015271">
    <property type="term" value="F:outward rectifier potassium channel activity"/>
    <property type="evidence" value="ECO:0007669"/>
    <property type="project" value="TreeGrafter"/>
</dbReference>
<keyword evidence="4 10" id="KW-1133">Transmembrane helix</keyword>